<reference evidence="4" key="2">
    <citation type="journal article" date="2007" name="PLoS Biol.">
        <title>Survey sequencing and comparative analysis of the elephant shark (Callorhinchus milii) genome.</title>
        <authorList>
            <person name="Venkatesh B."/>
            <person name="Kirkness E.F."/>
            <person name="Loh Y.H."/>
            <person name="Halpern A.L."/>
            <person name="Lee A.P."/>
            <person name="Johnson J."/>
            <person name="Dandona N."/>
            <person name="Viswanathan L.D."/>
            <person name="Tay A."/>
            <person name="Venter J.C."/>
            <person name="Strausberg R.L."/>
            <person name="Brenner S."/>
        </authorList>
    </citation>
    <scope>NUCLEOTIDE SEQUENCE [LARGE SCALE GENOMIC DNA]</scope>
</reference>
<dbReference type="Ensembl" id="ENSCMIT00000037108.1">
    <property type="protein sequence ID" value="ENSCMIP00000036568.1"/>
    <property type="gene ID" value="ENSCMIG00000015450.1"/>
</dbReference>
<dbReference type="PROSITE" id="PS51934">
    <property type="entry name" value="LRAT"/>
    <property type="match status" value="1"/>
</dbReference>
<dbReference type="PANTHER" id="PTHR46341:SF2">
    <property type="entry name" value="PROTEIN LRATD2"/>
    <property type="match status" value="1"/>
</dbReference>
<reference evidence="4" key="3">
    <citation type="journal article" date="2014" name="Nature">
        <title>Elephant shark genome provides unique insights into gnathostome evolution.</title>
        <authorList>
            <consortium name="International Elephant Shark Genome Sequencing Consortium"/>
            <person name="Venkatesh B."/>
            <person name="Lee A.P."/>
            <person name="Ravi V."/>
            <person name="Maurya A.K."/>
            <person name="Lian M.M."/>
            <person name="Swann J.B."/>
            <person name="Ohta Y."/>
            <person name="Flajnik M.F."/>
            <person name="Sutoh Y."/>
            <person name="Kasahara M."/>
            <person name="Hoon S."/>
            <person name="Gangu V."/>
            <person name="Roy S.W."/>
            <person name="Irimia M."/>
            <person name="Korzh V."/>
            <person name="Kondrychyn I."/>
            <person name="Lim Z.W."/>
            <person name="Tay B.H."/>
            <person name="Tohari S."/>
            <person name="Kong K.W."/>
            <person name="Ho S."/>
            <person name="Lorente-Galdos B."/>
            <person name="Quilez J."/>
            <person name="Marques-Bonet T."/>
            <person name="Raney B.J."/>
            <person name="Ingham P.W."/>
            <person name="Tay A."/>
            <person name="Hillier L.W."/>
            <person name="Minx P."/>
            <person name="Boehm T."/>
            <person name="Wilson R.K."/>
            <person name="Brenner S."/>
            <person name="Warren W.C."/>
        </authorList>
    </citation>
    <scope>NUCLEOTIDE SEQUENCE [LARGE SCALE GENOMIC DNA]</scope>
</reference>
<proteinExistence type="predicted"/>
<reference evidence="3" key="5">
    <citation type="submission" date="2025-09" db="UniProtKB">
        <authorList>
            <consortium name="Ensembl"/>
        </authorList>
    </citation>
    <scope>IDENTIFICATION</scope>
</reference>
<dbReference type="AlphaFoldDB" id="A0A4W3JER0"/>
<keyword evidence="4" id="KW-1185">Reference proteome</keyword>
<dbReference type="GeneTree" id="ENSGT00940000159198"/>
<dbReference type="STRING" id="7868.ENSCMIP00000036568"/>
<gene>
    <name evidence="3" type="primary">lratd2</name>
</gene>
<reference evidence="4" key="1">
    <citation type="journal article" date="2006" name="Science">
        <title>Ancient noncoding elements conserved in the human genome.</title>
        <authorList>
            <person name="Venkatesh B."/>
            <person name="Kirkness E.F."/>
            <person name="Loh Y.H."/>
            <person name="Halpern A.L."/>
            <person name="Lee A.P."/>
            <person name="Johnson J."/>
            <person name="Dandona N."/>
            <person name="Viswanathan L.D."/>
            <person name="Tay A."/>
            <person name="Venter J.C."/>
            <person name="Strausberg R.L."/>
            <person name="Brenner S."/>
        </authorList>
    </citation>
    <scope>NUCLEOTIDE SEQUENCE [LARGE SCALE GENOMIC DNA]</scope>
</reference>
<organism evidence="3 4">
    <name type="scientific">Callorhinchus milii</name>
    <name type="common">Ghost shark</name>
    <dbReference type="NCBI Taxonomy" id="7868"/>
    <lineage>
        <taxon>Eukaryota</taxon>
        <taxon>Metazoa</taxon>
        <taxon>Chordata</taxon>
        <taxon>Craniata</taxon>
        <taxon>Vertebrata</taxon>
        <taxon>Chondrichthyes</taxon>
        <taxon>Holocephali</taxon>
        <taxon>Chimaeriformes</taxon>
        <taxon>Callorhinchidae</taxon>
        <taxon>Callorhinchus</taxon>
    </lineage>
</organism>
<dbReference type="Proteomes" id="UP000314986">
    <property type="component" value="Unassembled WGS sequence"/>
</dbReference>
<dbReference type="OMA" id="MGNQMDK"/>
<feature type="domain" description="LRAT" evidence="2">
    <location>
        <begin position="125"/>
        <end position="220"/>
    </location>
</feature>
<evidence type="ECO:0000256" key="1">
    <source>
        <dbReference type="SAM" id="MobiDB-lite"/>
    </source>
</evidence>
<evidence type="ECO:0000313" key="3">
    <source>
        <dbReference type="Ensembl" id="ENSCMIP00000036568.1"/>
    </source>
</evidence>
<evidence type="ECO:0000313" key="4">
    <source>
        <dbReference type="Proteomes" id="UP000314986"/>
    </source>
</evidence>
<dbReference type="Gene3D" id="3.90.1720.10">
    <property type="entry name" value="endopeptidase domain like (from Nostoc punctiforme)"/>
    <property type="match status" value="1"/>
</dbReference>
<evidence type="ECO:0000259" key="2">
    <source>
        <dbReference type="PROSITE" id="PS51934"/>
    </source>
</evidence>
<feature type="region of interest" description="Disordered" evidence="1">
    <location>
        <begin position="52"/>
        <end position="75"/>
    </location>
</feature>
<protein>
    <submittedName>
        <fullName evidence="3">LRAT domain containing 2b</fullName>
    </submittedName>
</protein>
<dbReference type="FunCoup" id="A0A4W3JER0">
    <property type="interactions" value="9"/>
</dbReference>
<feature type="region of interest" description="Disordered" evidence="1">
    <location>
        <begin position="1"/>
        <end position="31"/>
    </location>
</feature>
<name>A0A4W3JER0_CALMI</name>
<dbReference type="InterPro" id="IPR043299">
    <property type="entry name" value="LRATD1_LRATD2"/>
</dbReference>
<accession>A0A4W3JER0</accession>
<sequence length="288" mass="31889">MGNQVERLTRLSYEEVPTAEPAGTDKDDEPRIGVSYIFSVDDEELEEAVVAVSGGDKRAAGGGGQEESPDPGNEVECSVYYRDQCVYERSSRGGGGVDGGGGGGGGGGTCSPETLLSKCKAGDLVEFVGRNQYPHWAVYVGDFQVVHLYKAEIRNDFMTDAGRGRRGRIVSDLYRYKPLPAETVVQNATEQVGVREEGLCWRNSECFAAWCRCGRREFKIGGEIRIGKQPYRLKVHLPDRTSHTLEFQSLEDLIMEKRRNDLIGKMAVMQELAAHLQVEQERTDRNSD</sequence>
<reference evidence="3" key="4">
    <citation type="submission" date="2025-08" db="UniProtKB">
        <authorList>
            <consortium name="Ensembl"/>
        </authorList>
    </citation>
    <scope>IDENTIFICATION</scope>
</reference>
<dbReference type="InterPro" id="IPR007053">
    <property type="entry name" value="LRAT_dom"/>
</dbReference>
<dbReference type="InParanoid" id="A0A4W3JER0"/>
<dbReference type="Pfam" id="PF04970">
    <property type="entry name" value="LRAT"/>
    <property type="match status" value="1"/>
</dbReference>
<dbReference type="PANTHER" id="PTHR46341">
    <property type="entry name" value="PROTEIN FAM84B-RELATED"/>
    <property type="match status" value="1"/>
</dbReference>